<gene>
    <name evidence="2" type="ORF">SEMRO_1063_G237180.1</name>
</gene>
<feature type="compositionally biased region" description="Acidic residues" evidence="1">
    <location>
        <begin position="108"/>
        <end position="121"/>
    </location>
</feature>
<dbReference type="Proteomes" id="UP001153069">
    <property type="component" value="Unassembled WGS sequence"/>
</dbReference>
<accession>A0A9N8EEI2</accession>
<keyword evidence="3" id="KW-1185">Reference proteome</keyword>
<evidence type="ECO:0000256" key="1">
    <source>
        <dbReference type="SAM" id="MobiDB-lite"/>
    </source>
</evidence>
<evidence type="ECO:0000313" key="3">
    <source>
        <dbReference type="Proteomes" id="UP001153069"/>
    </source>
</evidence>
<reference evidence="2" key="1">
    <citation type="submission" date="2020-06" db="EMBL/GenBank/DDBJ databases">
        <authorList>
            <consortium name="Plant Systems Biology data submission"/>
        </authorList>
    </citation>
    <scope>NUCLEOTIDE SEQUENCE</scope>
    <source>
        <strain evidence="2">D6</strain>
    </source>
</reference>
<protein>
    <submittedName>
        <fullName evidence="2">Uncharacterized protein</fullName>
    </submittedName>
</protein>
<name>A0A9N8EEI2_9STRA</name>
<sequence>MSSPTLTIKRTLTDTPIGQMKLTLSDQEFPLIRLRFPIARAAAIFVKNNSQGTNLDDTDIQRLNDFLAARGPNDDTNQRRRAAVPKGQNRILAEVRLLLDPAVEEFTEFHDLEDEDHDDEEGRTSWGPEDDVDECDD</sequence>
<comment type="caution">
    <text evidence="2">The sequence shown here is derived from an EMBL/GenBank/DDBJ whole genome shotgun (WGS) entry which is preliminary data.</text>
</comment>
<evidence type="ECO:0000313" key="2">
    <source>
        <dbReference type="EMBL" id="CAB9519996.1"/>
    </source>
</evidence>
<proteinExistence type="predicted"/>
<organism evidence="2 3">
    <name type="scientific">Seminavis robusta</name>
    <dbReference type="NCBI Taxonomy" id="568900"/>
    <lineage>
        <taxon>Eukaryota</taxon>
        <taxon>Sar</taxon>
        <taxon>Stramenopiles</taxon>
        <taxon>Ochrophyta</taxon>
        <taxon>Bacillariophyta</taxon>
        <taxon>Bacillariophyceae</taxon>
        <taxon>Bacillariophycidae</taxon>
        <taxon>Naviculales</taxon>
        <taxon>Naviculaceae</taxon>
        <taxon>Seminavis</taxon>
    </lineage>
</organism>
<dbReference type="AlphaFoldDB" id="A0A9N8EEI2"/>
<dbReference type="EMBL" id="CAICTM010001061">
    <property type="protein sequence ID" value="CAB9519996.1"/>
    <property type="molecule type" value="Genomic_DNA"/>
</dbReference>
<feature type="region of interest" description="Disordered" evidence="1">
    <location>
        <begin position="108"/>
        <end position="137"/>
    </location>
</feature>
<feature type="compositionally biased region" description="Acidic residues" evidence="1">
    <location>
        <begin position="128"/>
        <end position="137"/>
    </location>
</feature>